<accession>A0A2U0SC73</accession>
<evidence type="ECO:0000313" key="3">
    <source>
        <dbReference type="EMBL" id="PVX28875.1"/>
    </source>
</evidence>
<dbReference type="InterPro" id="IPR008979">
    <property type="entry name" value="Galactose-bd-like_sf"/>
</dbReference>
<keyword evidence="4" id="KW-1185">Reference proteome</keyword>
<protein>
    <submittedName>
        <fullName evidence="3">Glycoside hydrolase</fullName>
    </submittedName>
</protein>
<name>A0A2U0SC73_9SPHN</name>
<keyword evidence="2 3" id="KW-0378">Hydrolase</keyword>
<dbReference type="PANTHER" id="PTHR43817:SF1">
    <property type="entry name" value="HYDROLASE, FAMILY 43, PUTATIVE (AFU_ORTHOLOGUE AFUA_3G01660)-RELATED"/>
    <property type="match status" value="1"/>
</dbReference>
<dbReference type="SUPFAM" id="SSF49785">
    <property type="entry name" value="Galactose-binding domain-like"/>
    <property type="match status" value="2"/>
</dbReference>
<dbReference type="AlphaFoldDB" id="A0A2U0SC73"/>
<evidence type="ECO:0000256" key="2">
    <source>
        <dbReference type="ARBA" id="ARBA00022801"/>
    </source>
</evidence>
<dbReference type="EMBL" id="QENQ01000001">
    <property type="protein sequence ID" value="PVX28875.1"/>
    <property type="molecule type" value="Genomic_DNA"/>
</dbReference>
<sequence length="1030" mass="110102">MNGNVTAEGAERDLEWMARAGIGGVQLFEGNLATPQTVPDRLAWGSAGWAAALRRSADTAARLGLRFGIASSPGWSSSGAPFVTPGQAMKKLVWSETRVTGGRRFDGRLPLPPAVAGPYQDMAGPTPLAPFYRDVRVLALPEADDRLRPLAARSTGGAVRRALLSDGMFGTAIALPFAPGTREAWLVQDFGRGITARSVTLGLPGRRGFGAPPPADATLEASDDGRSYRRVATLPAGGAQVRTSAFAPVRARYFRVRLTIPADAGMPPVASGVVPLPAPPPSDSVPLSEFALFAHGRVDHAAEKAGFAAAERYAAIPTEVGAADAPIAMAKMIDLTRRLRPDGTLDWRPPAGNWTILRFGYALTGQQNGPAPAEATGLEVDKLDADAVRGYAQAYLDKYGQAASPAPLSALLSDSIEAGPQNWTPAMIEAFRRARGYDPVPWLPTLTGRIVESAGKTDRFLWDFRQTIAELLARNHYGVLAAAARARGMTYYAEALEDHRPQLGDDLAMRAVADVPMGAIWTVPPGGTPRQTFVADLQGAASVAHVAGKPLVAAETFTALGSPWGFAPRDLKATADWAFALGVNRVMIHTSPHQPTEDRPGMSLAPLLGQYFSRHETWAEMARGWTDYLARASYLLQQGRPVADIAYFAGEDAPITGLYGESPVPVLPGHGFDFVSREILLGALSVAPDGTLRTQGGARYALLELGGDSANRMTLAVLERIAALVERGATVVGPRPAGSPSLADDPRRVATLVDRLWDRQARNHVWTDCAAALKARGVVRDWEMPGVADSALGVVHRALDAGHLWFVANHGTAPVRGEMAFRITGLVPELWFADTGEIRPIRYRIEDGRTFVPLALEASGSVFVLFRRAATAVAASVAERPWEQALVIDDSWDVTFPGIGTLPLPTGSWTKTDKAVLHHFSGTAVYRRTLDVPAALATKDRLMLDLGEVREVARVRINGVEAGIAWKPPFRLAVTGRLRPGANRIEVEVANLWVNHLIGVAKGGPDDVYRPGAPLRDSGLIGPVRILTSP</sequence>
<dbReference type="GO" id="GO:0016787">
    <property type="term" value="F:hydrolase activity"/>
    <property type="evidence" value="ECO:0007669"/>
    <property type="project" value="UniProtKB-KW"/>
</dbReference>
<gene>
    <name evidence="3" type="ORF">DD559_05625</name>
</gene>
<dbReference type="Proteomes" id="UP000245890">
    <property type="component" value="Unassembled WGS sequence"/>
</dbReference>
<comment type="caution">
    <text evidence="3">The sequence shown here is derived from an EMBL/GenBank/DDBJ whole genome shotgun (WGS) entry which is preliminary data.</text>
</comment>
<organism evidence="3 4">
    <name type="scientific">Sphingomonas pokkalii</name>
    <dbReference type="NCBI Taxonomy" id="2175090"/>
    <lineage>
        <taxon>Bacteria</taxon>
        <taxon>Pseudomonadati</taxon>
        <taxon>Pseudomonadota</taxon>
        <taxon>Alphaproteobacteria</taxon>
        <taxon>Sphingomonadales</taxon>
        <taxon>Sphingomonadaceae</taxon>
        <taxon>Sphingomonas</taxon>
    </lineage>
</organism>
<dbReference type="OrthoDB" id="9761519at2"/>
<keyword evidence="1" id="KW-0732">Signal</keyword>
<dbReference type="Gene3D" id="2.60.120.260">
    <property type="entry name" value="Galactose-binding domain-like"/>
    <property type="match status" value="2"/>
</dbReference>
<reference evidence="3 4" key="1">
    <citation type="submission" date="2018-05" db="EMBL/GenBank/DDBJ databases">
        <title>Description of Sphingomonas pokkalii sp nov, isolated from the rhizosphere of saline tolerant pokkali rice and its draft genome analysis.</title>
        <authorList>
            <person name="Menon R."/>
            <person name="Kumari S."/>
            <person name="Rameshkumar N."/>
        </authorList>
    </citation>
    <scope>NUCLEOTIDE SEQUENCE [LARGE SCALE GENOMIC DNA]</scope>
    <source>
        <strain evidence="3 4">L3B27</strain>
    </source>
</reference>
<dbReference type="Pfam" id="PF17132">
    <property type="entry name" value="Glyco_hydro_106"/>
    <property type="match status" value="1"/>
</dbReference>
<dbReference type="NCBIfam" id="NF045579">
    <property type="entry name" value="rhamnoside_JR"/>
    <property type="match status" value="1"/>
</dbReference>
<evidence type="ECO:0000313" key="4">
    <source>
        <dbReference type="Proteomes" id="UP000245890"/>
    </source>
</evidence>
<dbReference type="PANTHER" id="PTHR43817">
    <property type="entry name" value="GLYCOSYL HYDROLASE"/>
    <property type="match status" value="1"/>
</dbReference>
<proteinExistence type="predicted"/>
<evidence type="ECO:0000256" key="1">
    <source>
        <dbReference type="ARBA" id="ARBA00022729"/>
    </source>
</evidence>